<accession>A0A5B8A4S8</accession>
<protein>
    <submittedName>
        <fullName evidence="4">Monooxygenase</fullName>
    </submittedName>
</protein>
<dbReference type="AlphaFoldDB" id="A0A5B8A4S8"/>
<dbReference type="OrthoDB" id="9766816at2"/>
<organism evidence="4 5">
    <name type="scientific">Hymenobacter jejuensis</name>
    <dbReference type="NCBI Taxonomy" id="2502781"/>
    <lineage>
        <taxon>Bacteria</taxon>
        <taxon>Pseudomonadati</taxon>
        <taxon>Bacteroidota</taxon>
        <taxon>Cytophagia</taxon>
        <taxon>Cytophagales</taxon>
        <taxon>Hymenobacteraceae</taxon>
        <taxon>Hymenobacter</taxon>
    </lineage>
</organism>
<dbReference type="PRINTS" id="PR00420">
    <property type="entry name" value="RNGMNOXGNASE"/>
</dbReference>
<dbReference type="InterPro" id="IPR002938">
    <property type="entry name" value="FAD-bd"/>
</dbReference>
<gene>
    <name evidence="4" type="ORF">FHG12_20730</name>
</gene>
<reference evidence="4 5" key="1">
    <citation type="submission" date="2019-06" db="EMBL/GenBank/DDBJ databases">
        <authorList>
            <person name="Srinivasan S."/>
        </authorList>
    </citation>
    <scope>NUCLEOTIDE SEQUENCE [LARGE SCALE GENOMIC DNA]</scope>
    <source>
        <strain evidence="4 5">17J68-5</strain>
    </source>
</reference>
<keyword evidence="1" id="KW-0560">Oxidoreductase</keyword>
<dbReference type="RefSeq" id="WP_139517599.1">
    <property type="nucleotide sequence ID" value="NZ_CP040896.1"/>
</dbReference>
<feature type="domain" description="FAD-binding" evidence="3">
    <location>
        <begin position="6"/>
        <end position="340"/>
    </location>
</feature>
<keyword evidence="2 4" id="KW-0503">Monooxygenase</keyword>
<dbReference type="SUPFAM" id="SSF51905">
    <property type="entry name" value="FAD/NAD(P)-binding domain"/>
    <property type="match status" value="1"/>
</dbReference>
<evidence type="ECO:0000256" key="1">
    <source>
        <dbReference type="ARBA" id="ARBA00023002"/>
    </source>
</evidence>
<name>A0A5B8A4S8_9BACT</name>
<dbReference type="GO" id="GO:0004497">
    <property type="term" value="F:monooxygenase activity"/>
    <property type="evidence" value="ECO:0007669"/>
    <property type="project" value="UniProtKB-KW"/>
</dbReference>
<dbReference type="Gene3D" id="3.50.50.60">
    <property type="entry name" value="FAD/NAD(P)-binding domain"/>
    <property type="match status" value="1"/>
</dbReference>
<dbReference type="NCBIfam" id="NF005313">
    <property type="entry name" value="PRK06847.1"/>
    <property type="match status" value="1"/>
</dbReference>
<dbReference type="KEGG" id="hyj:FHG12_20730"/>
<keyword evidence="5" id="KW-1185">Reference proteome</keyword>
<dbReference type="PANTHER" id="PTHR13789">
    <property type="entry name" value="MONOOXYGENASE"/>
    <property type="match status" value="1"/>
</dbReference>
<evidence type="ECO:0000259" key="3">
    <source>
        <dbReference type="Pfam" id="PF01494"/>
    </source>
</evidence>
<dbReference type="InterPro" id="IPR050493">
    <property type="entry name" value="FAD-dep_Monooxygenase_BioMet"/>
</dbReference>
<sequence>MASVNKVLVVGGGIGGLSAGVALRQAGIEVDIAELHPAFDVYGVGIIQPSNALRALDSLGLADACLEQGSPYGPIDLHAPNGHKFASVGPPPLGRFQPHNGISRRILHTILHDGAQAHGVKCRMNLSVSSFDNREDGVDVTFTDGSTAPYDLVVGADGVNSKVRSLLFGPQKARYVGQSVWRYAFDRPAELTTGHMYMGRNTRVGLIPMTKDRMYMFLLSSEGENPVIPTEQLLPRMKALLVDYSAPLVRQAAEQITDPEGIIYRPLETLLMPAPWYKNRVVIIGDAAHATIPQLGQGASLAIEDAVVLAELLRTGEPVAAVLEQFMARRFERCKMVVENSNTVSEWEQLEWQGRLPEGANVAALIGQASGRMGAPI</sequence>
<dbReference type="InterPro" id="IPR036188">
    <property type="entry name" value="FAD/NAD-bd_sf"/>
</dbReference>
<dbReference type="Proteomes" id="UP000305398">
    <property type="component" value="Chromosome"/>
</dbReference>
<proteinExistence type="predicted"/>
<evidence type="ECO:0000313" key="5">
    <source>
        <dbReference type="Proteomes" id="UP000305398"/>
    </source>
</evidence>
<dbReference type="GO" id="GO:0071949">
    <property type="term" value="F:FAD binding"/>
    <property type="evidence" value="ECO:0007669"/>
    <property type="project" value="InterPro"/>
</dbReference>
<evidence type="ECO:0000313" key="4">
    <source>
        <dbReference type="EMBL" id="QDA62368.1"/>
    </source>
</evidence>
<dbReference type="PANTHER" id="PTHR13789:SF309">
    <property type="entry name" value="PUTATIVE (AFU_ORTHOLOGUE AFUA_6G14510)-RELATED"/>
    <property type="match status" value="1"/>
</dbReference>
<dbReference type="EMBL" id="CP040896">
    <property type="protein sequence ID" value="QDA62368.1"/>
    <property type="molecule type" value="Genomic_DNA"/>
</dbReference>
<evidence type="ECO:0000256" key="2">
    <source>
        <dbReference type="ARBA" id="ARBA00023033"/>
    </source>
</evidence>
<dbReference type="Pfam" id="PF01494">
    <property type="entry name" value="FAD_binding_3"/>
    <property type="match status" value="1"/>
</dbReference>